<dbReference type="STRING" id="579748.TW81_01710"/>
<gene>
    <name evidence="8" type="ORF">TW81_01710</name>
</gene>
<dbReference type="Gene3D" id="2.40.30.170">
    <property type="match status" value="1"/>
</dbReference>
<organism evidence="8 9">
    <name type="scientific">Vibrio galatheae</name>
    <dbReference type="NCBI Taxonomy" id="579748"/>
    <lineage>
        <taxon>Bacteria</taxon>
        <taxon>Pseudomonadati</taxon>
        <taxon>Pseudomonadota</taxon>
        <taxon>Gammaproteobacteria</taxon>
        <taxon>Vibrionales</taxon>
        <taxon>Vibrionaceae</taxon>
        <taxon>Vibrio</taxon>
    </lineage>
</organism>
<feature type="domain" description="Multidrug resistance protein MdtA-like alpha-helical hairpin" evidence="4">
    <location>
        <begin position="107"/>
        <end position="175"/>
    </location>
</feature>
<dbReference type="FunFam" id="2.40.420.20:FF:000001">
    <property type="entry name" value="Efflux RND transporter periplasmic adaptor subunit"/>
    <property type="match status" value="1"/>
</dbReference>
<feature type="chain" id="PRO_5002473503" evidence="3">
    <location>
        <begin position="30"/>
        <end position="410"/>
    </location>
</feature>
<feature type="domain" description="Multidrug resistance protein MdtA-like barrel-sandwich hybrid" evidence="5">
    <location>
        <begin position="66"/>
        <end position="205"/>
    </location>
</feature>
<feature type="domain" description="Multidrug resistance protein MdtA-like C-terminal permuted SH3" evidence="7">
    <location>
        <begin position="305"/>
        <end position="364"/>
    </location>
</feature>
<protein>
    <submittedName>
        <fullName evidence="8">RND transporter MFP subunit</fullName>
    </submittedName>
</protein>
<dbReference type="RefSeq" id="WP_045953995.1">
    <property type="nucleotide sequence ID" value="NZ_JXXV01000005.1"/>
</dbReference>
<dbReference type="Proteomes" id="UP000033673">
    <property type="component" value="Unassembled WGS sequence"/>
</dbReference>
<dbReference type="GO" id="GO:0046677">
    <property type="term" value="P:response to antibiotic"/>
    <property type="evidence" value="ECO:0007669"/>
    <property type="project" value="TreeGrafter"/>
</dbReference>
<evidence type="ECO:0000313" key="8">
    <source>
        <dbReference type="EMBL" id="KJY85063.1"/>
    </source>
</evidence>
<dbReference type="InterPro" id="IPR006143">
    <property type="entry name" value="RND_pump_MFP"/>
</dbReference>
<comment type="caution">
    <text evidence="8">The sequence shown here is derived from an EMBL/GenBank/DDBJ whole genome shotgun (WGS) entry which is preliminary data.</text>
</comment>
<evidence type="ECO:0000259" key="4">
    <source>
        <dbReference type="Pfam" id="PF25876"/>
    </source>
</evidence>
<reference evidence="8 9" key="1">
    <citation type="journal article" date="2015" name="BMC Genomics">
        <title>Genome mining reveals unlocked bioactive potential of marine Gram-negative bacteria.</title>
        <authorList>
            <person name="Machado H."/>
            <person name="Sonnenschein E.C."/>
            <person name="Melchiorsen J."/>
            <person name="Gram L."/>
        </authorList>
    </citation>
    <scope>NUCLEOTIDE SEQUENCE [LARGE SCALE GENOMIC DNA]</scope>
    <source>
        <strain evidence="8 9">S2757</strain>
    </source>
</reference>
<dbReference type="NCBIfam" id="TIGR01730">
    <property type="entry name" value="RND_mfp"/>
    <property type="match status" value="1"/>
</dbReference>
<dbReference type="GO" id="GO:0005886">
    <property type="term" value="C:plasma membrane"/>
    <property type="evidence" value="ECO:0007669"/>
    <property type="project" value="UniProtKB-SubCell"/>
</dbReference>
<dbReference type="Gene3D" id="2.40.420.20">
    <property type="match status" value="1"/>
</dbReference>
<dbReference type="PROSITE" id="PS51257">
    <property type="entry name" value="PROKAR_LIPOPROTEIN"/>
    <property type="match status" value="1"/>
</dbReference>
<evidence type="ECO:0000256" key="3">
    <source>
        <dbReference type="SAM" id="SignalP"/>
    </source>
</evidence>
<dbReference type="InterPro" id="IPR058627">
    <property type="entry name" value="MdtA-like_C"/>
</dbReference>
<comment type="similarity">
    <text evidence="2">Belongs to the membrane fusion protein (MFP) (TC 8.A.1) family.</text>
</comment>
<dbReference type="Gene3D" id="2.40.50.100">
    <property type="match status" value="1"/>
</dbReference>
<dbReference type="EMBL" id="JXXV01000005">
    <property type="protein sequence ID" value="KJY85063.1"/>
    <property type="molecule type" value="Genomic_DNA"/>
</dbReference>
<comment type="subcellular location">
    <subcellularLocation>
        <location evidence="1">Cell inner membrane</location>
        <topology evidence="1">Lipid-anchor</topology>
    </subcellularLocation>
</comment>
<dbReference type="PATRIC" id="fig|579748.3.peg.352"/>
<dbReference type="Pfam" id="PF25967">
    <property type="entry name" value="RND-MFP_C"/>
    <property type="match status" value="1"/>
</dbReference>
<evidence type="ECO:0000259" key="7">
    <source>
        <dbReference type="Pfam" id="PF25967"/>
    </source>
</evidence>
<dbReference type="PANTHER" id="PTHR30158">
    <property type="entry name" value="ACRA/E-RELATED COMPONENT OF DRUG EFFLUX TRANSPORTER"/>
    <property type="match status" value="1"/>
</dbReference>
<keyword evidence="9" id="KW-1185">Reference proteome</keyword>
<dbReference type="InterPro" id="IPR058625">
    <property type="entry name" value="MdtA-like_BSH"/>
</dbReference>
<feature type="signal peptide" evidence="3">
    <location>
        <begin position="1"/>
        <end position="29"/>
    </location>
</feature>
<dbReference type="Pfam" id="PF25917">
    <property type="entry name" value="BSH_RND"/>
    <property type="match status" value="1"/>
</dbReference>
<dbReference type="AlphaFoldDB" id="A0A0F4NQE6"/>
<evidence type="ECO:0000259" key="6">
    <source>
        <dbReference type="Pfam" id="PF25944"/>
    </source>
</evidence>
<evidence type="ECO:0000313" key="9">
    <source>
        <dbReference type="Proteomes" id="UP000033673"/>
    </source>
</evidence>
<dbReference type="Gene3D" id="1.10.287.470">
    <property type="entry name" value="Helix hairpin bin"/>
    <property type="match status" value="1"/>
</dbReference>
<dbReference type="GO" id="GO:0022857">
    <property type="term" value="F:transmembrane transporter activity"/>
    <property type="evidence" value="ECO:0007669"/>
    <property type="project" value="InterPro"/>
</dbReference>
<evidence type="ECO:0000259" key="5">
    <source>
        <dbReference type="Pfam" id="PF25917"/>
    </source>
</evidence>
<accession>A0A0F4NQE6</accession>
<dbReference type="InterPro" id="IPR058626">
    <property type="entry name" value="MdtA-like_b-barrel"/>
</dbReference>
<dbReference type="Pfam" id="PF25876">
    <property type="entry name" value="HH_MFP_RND"/>
    <property type="match status" value="1"/>
</dbReference>
<evidence type="ECO:0000256" key="1">
    <source>
        <dbReference type="ARBA" id="ARBA00004519"/>
    </source>
</evidence>
<evidence type="ECO:0000256" key="2">
    <source>
        <dbReference type="ARBA" id="ARBA00009477"/>
    </source>
</evidence>
<sequence length="410" mass="44585">MVGKHLKMPLLLISIAAPLVLSGCQDSHAEVTQSAPPPPTVEVAEVLVETITELDEYTGRLESPQTVSVIPRVSGYVEQVHFEEGTMVQEGDVLFSIDDRAFVAEVARLEAELSSAKASYNQSIKDHQRVLKLSKNNAISQETVDARLTAKLRGAASVAAINAALSQAKLDLAFTQVTAPITGKVSRAYITKGNYVSAGDTQLTTLVSTAHMYAYFDVDEVTFLKYQKLNRLKAGKGNEKQLVQLGLANDASYPRVGHIDFVDNAVNQATGTIRVRAVFDNKDQSMWPGMFAKLRITGSGSYEGVLIDNRAVGTDLNNKYVLVLDENNIVQYRAVSLGEKLSGLRIVADGLLPGEKVVVNGLQRVRANMPVTPSEVTMANELTLLMLRDQQNLVDQQRQSLTTAALNEKG</sequence>
<feature type="domain" description="Multidrug resistance protein MdtA-like beta-barrel" evidence="6">
    <location>
        <begin position="231"/>
        <end position="297"/>
    </location>
</feature>
<dbReference type="InterPro" id="IPR058624">
    <property type="entry name" value="MdtA-like_HH"/>
</dbReference>
<dbReference type="OrthoDB" id="9800613at2"/>
<proteinExistence type="inferred from homology"/>
<dbReference type="PANTHER" id="PTHR30158:SF26">
    <property type="entry name" value="RESISTANCE-NODULATION-CELL DIVISION (RND) MULTIDRUG EFFLUX MEMBRANE FUSION PROTEIN MEXE"/>
    <property type="match status" value="1"/>
</dbReference>
<keyword evidence="3" id="KW-0732">Signal</keyword>
<dbReference type="SUPFAM" id="SSF111369">
    <property type="entry name" value="HlyD-like secretion proteins"/>
    <property type="match status" value="1"/>
</dbReference>
<dbReference type="Pfam" id="PF25944">
    <property type="entry name" value="Beta-barrel_RND"/>
    <property type="match status" value="1"/>
</dbReference>
<name>A0A0F4NQE6_9VIBR</name>